<evidence type="ECO:0000313" key="2">
    <source>
        <dbReference type="EMBL" id="SUZ55258.1"/>
    </source>
</evidence>
<organism evidence="2">
    <name type="scientific">marine metagenome</name>
    <dbReference type="NCBI Taxonomy" id="408172"/>
    <lineage>
        <taxon>unclassified sequences</taxon>
        <taxon>metagenomes</taxon>
        <taxon>ecological metagenomes</taxon>
    </lineage>
</organism>
<dbReference type="AlphaFoldDB" id="A0A381NN63"/>
<keyword evidence="1" id="KW-0472">Membrane</keyword>
<accession>A0A381NN63</accession>
<sequence>MILLTLHIVAIGAVIGVTANFAYSMGKKEGLRVTRKEHEDKELKKEVPKIES</sequence>
<gene>
    <name evidence="2" type="ORF">METZ01_LOCUS8112</name>
</gene>
<keyword evidence="1" id="KW-1133">Transmembrane helix</keyword>
<feature type="transmembrane region" description="Helical" evidence="1">
    <location>
        <begin position="6"/>
        <end position="26"/>
    </location>
</feature>
<reference evidence="2" key="1">
    <citation type="submission" date="2018-05" db="EMBL/GenBank/DDBJ databases">
        <authorList>
            <person name="Lanie J.A."/>
            <person name="Ng W.-L."/>
            <person name="Kazmierczak K.M."/>
            <person name="Andrzejewski T.M."/>
            <person name="Davidsen T.M."/>
            <person name="Wayne K.J."/>
            <person name="Tettelin H."/>
            <person name="Glass J.I."/>
            <person name="Rusch D."/>
            <person name="Podicherti R."/>
            <person name="Tsui H.-C.T."/>
            <person name="Winkler M.E."/>
        </authorList>
    </citation>
    <scope>NUCLEOTIDE SEQUENCE</scope>
</reference>
<keyword evidence="1" id="KW-0812">Transmembrane</keyword>
<dbReference type="EMBL" id="UINC01000436">
    <property type="protein sequence ID" value="SUZ55258.1"/>
    <property type="molecule type" value="Genomic_DNA"/>
</dbReference>
<name>A0A381NN63_9ZZZZ</name>
<evidence type="ECO:0000256" key="1">
    <source>
        <dbReference type="SAM" id="Phobius"/>
    </source>
</evidence>
<protein>
    <submittedName>
        <fullName evidence="2">Uncharacterized protein</fullName>
    </submittedName>
</protein>
<proteinExistence type="predicted"/>